<dbReference type="InterPro" id="IPR041546">
    <property type="entry name" value="ClpA/ClpB_AAA_lid"/>
</dbReference>
<dbReference type="SUPFAM" id="SSF81923">
    <property type="entry name" value="Double Clp-N motif"/>
    <property type="match status" value="1"/>
</dbReference>
<sequence>MNLEKFTDRAKGFLQSAQTVAIRMSHQRISPEHLLKALLEDNEGMASGLIQKAGGDPKRAQSDIDLALAKVPSVSGSGAQQTPGLDNDAVRVLDQAEQVAQKAGDSYVTVERLLLALALSQNTAAGKALKDAGVTAEALNTAINDLRGGRTADTASAEDRYDALKKFARDLTEAARDGKLDPVIGRDEEIRRTVQILARRTKNNPVLIGEPGVGKTAIAEGLALRIANGDVPDNLKDRQLMALDMGSLIAGAKYRGEFEERLKGVLDEVKGAEGQIILFIDEMHTLIGAGKSEGAMDAGNLLKPALARGELHCIGATTLDEYRKYVEKDAALQRRFQPVFVGEPTVEDTISILRGLKEKYELHHGVRITDGAIVSAATLSNRYITDRFLPDKAIDLMDEAASRIRMEVESKPEEIEALDRRIIQLKIEREALSRETDDASRDRLERLEDELAGLEAESAALTERWQAEKVKIQSEATLKQQLDAARIELEQAQRAGDLGRAGELSYGTIPELEKQLSEAHGATEGAMLREEVTADDIASVVSRWTGVPVDRMLEGEREKLLHMEDQLGKRVIGQADAVRAVSTAVRRARAGLQDPNRPLGSFLFLGPTGVGKTELTKALAEFLFDDSNAMVRIDMSEFMEKHAVARLIGAPPGYVGYEEGGVLTEAVRRRPYQVVLFDEVEKAHGDVFNVLLQVLDDGRLTDGQGRVVDFSNTIIILTSNLGSQLLTNLGDGESVESVEPQVMDIVRAHFRPEFLNRLDEVILFHRLGAEHMAPIVDIQVNRVAKLLADRKISLDLTDAARAWLGRVGYDPVYGARPLKRAVQKYLQDPLADLILKGEVKDGATVKIDEGDGSLALRVN</sequence>
<dbReference type="FunFam" id="3.40.50.300:FF:000025">
    <property type="entry name" value="ATP-dependent Clp protease subunit"/>
    <property type="match status" value="1"/>
</dbReference>
<dbReference type="InterPro" id="IPR017730">
    <property type="entry name" value="Chaperonin_ClpB"/>
</dbReference>
<protein>
    <recommendedName>
        <fullName evidence="3 13">Chaperone protein ClpB</fullName>
    </recommendedName>
</protein>
<dbReference type="GO" id="GO:0006508">
    <property type="term" value="P:proteolysis"/>
    <property type="evidence" value="ECO:0007669"/>
    <property type="project" value="UniProtKB-KW"/>
</dbReference>
<dbReference type="PANTHER" id="PTHR11638:SF18">
    <property type="entry name" value="HEAT SHOCK PROTEIN 104"/>
    <property type="match status" value="1"/>
</dbReference>
<keyword evidence="15" id="KW-0378">Hydrolase</keyword>
<evidence type="ECO:0000256" key="10">
    <source>
        <dbReference type="ARBA" id="ARBA00026057"/>
    </source>
</evidence>
<dbReference type="Pfam" id="PF00004">
    <property type="entry name" value="AAA"/>
    <property type="match status" value="1"/>
</dbReference>
<evidence type="ECO:0000256" key="2">
    <source>
        <dbReference type="ARBA" id="ARBA00008675"/>
    </source>
</evidence>
<comment type="subunit">
    <text evidence="13">Homohexamer; The oligomerization is ATP-dependent.</text>
</comment>
<keyword evidence="6 12" id="KW-0067">ATP-binding</keyword>
<dbReference type="Pfam" id="PF02861">
    <property type="entry name" value="Clp_N"/>
    <property type="match status" value="1"/>
</dbReference>
<dbReference type="CDD" id="cd19499">
    <property type="entry name" value="RecA-like_ClpB_Hsp104-like"/>
    <property type="match status" value="1"/>
</dbReference>
<dbReference type="InterPro" id="IPR027417">
    <property type="entry name" value="P-loop_NTPase"/>
</dbReference>
<dbReference type="FunFam" id="3.40.50.300:FF:000010">
    <property type="entry name" value="Chaperone clpB 1, putative"/>
    <property type="match status" value="1"/>
</dbReference>
<keyword evidence="4 11" id="KW-0677">Repeat</keyword>
<dbReference type="RefSeq" id="WP_184001360.1">
    <property type="nucleotide sequence ID" value="NZ_BAABIF010000004.1"/>
</dbReference>
<evidence type="ECO:0000256" key="5">
    <source>
        <dbReference type="ARBA" id="ARBA00022741"/>
    </source>
</evidence>
<keyword evidence="16" id="KW-1185">Reference proteome</keyword>
<evidence type="ECO:0000256" key="3">
    <source>
        <dbReference type="ARBA" id="ARBA00017574"/>
    </source>
</evidence>
<comment type="caution">
    <text evidence="15">The sequence shown here is derived from an EMBL/GenBank/DDBJ whole genome shotgun (WGS) entry which is preliminary data.</text>
</comment>
<dbReference type="SUPFAM" id="SSF52540">
    <property type="entry name" value="P-loop containing nucleoside triphosphate hydrolases"/>
    <property type="match status" value="2"/>
</dbReference>
<dbReference type="InterPro" id="IPR018368">
    <property type="entry name" value="ClpA/B_CS1"/>
</dbReference>
<keyword evidence="5 12" id="KW-0547">Nucleotide-binding</keyword>
<reference evidence="15 16" key="1">
    <citation type="submission" date="2020-08" db="EMBL/GenBank/DDBJ databases">
        <title>Genomic Encyclopedia of Type Strains, Phase IV (KMG-IV): sequencing the most valuable type-strain genomes for metagenomic binning, comparative biology and taxonomic classification.</title>
        <authorList>
            <person name="Goeker M."/>
        </authorList>
    </citation>
    <scope>NUCLEOTIDE SEQUENCE [LARGE SCALE GENOMIC DNA]</scope>
    <source>
        <strain evidence="15 16">DSM 27203</strain>
    </source>
</reference>
<evidence type="ECO:0000256" key="9">
    <source>
        <dbReference type="ARBA" id="ARBA00025613"/>
    </source>
</evidence>
<dbReference type="Proteomes" id="UP000554342">
    <property type="component" value="Unassembled WGS sequence"/>
</dbReference>
<dbReference type="GO" id="GO:0016887">
    <property type="term" value="F:ATP hydrolysis activity"/>
    <property type="evidence" value="ECO:0007669"/>
    <property type="project" value="InterPro"/>
</dbReference>
<keyword evidence="7 13" id="KW-0175">Coiled coil</keyword>
<comment type="function">
    <text evidence="9">Part of a stress-induced multi-chaperone system, it is involved in the recovery of the cell from heat-induced damage, in cooperation with DnaK, DnaJ and GrpE. Acts before DnaK, in the processing of protein aggregates. Protein binding stimulates the ATPase activity; ATP hydrolysis unfolds the denatured protein aggregates, which probably helps expose new hydrophobic binding sites on the surface of ClpB-bound aggregates, contributing to the solubilization and refolding of denatured protein aggregates by DnaK.</text>
</comment>
<dbReference type="InterPro" id="IPR028299">
    <property type="entry name" value="ClpA/B_CS2"/>
</dbReference>
<dbReference type="Gene3D" id="1.10.8.60">
    <property type="match status" value="1"/>
</dbReference>
<dbReference type="AlphaFoldDB" id="A0A840YVM8"/>
<dbReference type="SMART" id="SM01086">
    <property type="entry name" value="ClpB_D2-small"/>
    <property type="match status" value="1"/>
</dbReference>
<organism evidence="15 16">
    <name type="scientific">Stakelama sediminis</name>
    <dbReference type="NCBI Taxonomy" id="463200"/>
    <lineage>
        <taxon>Bacteria</taxon>
        <taxon>Pseudomonadati</taxon>
        <taxon>Pseudomonadota</taxon>
        <taxon>Alphaproteobacteria</taxon>
        <taxon>Sphingomonadales</taxon>
        <taxon>Sphingomonadaceae</taxon>
        <taxon>Stakelama</taxon>
    </lineage>
</organism>
<keyword evidence="8 12" id="KW-0143">Chaperone</keyword>
<dbReference type="Pfam" id="PF17871">
    <property type="entry name" value="AAA_lid_9"/>
    <property type="match status" value="1"/>
</dbReference>
<keyword evidence="15" id="KW-0645">Protease</keyword>
<dbReference type="InterPro" id="IPR019489">
    <property type="entry name" value="Clp_ATPase_C"/>
</dbReference>
<dbReference type="EMBL" id="JACIJI010000001">
    <property type="protein sequence ID" value="MBB5717616.1"/>
    <property type="molecule type" value="Genomic_DNA"/>
</dbReference>
<evidence type="ECO:0000256" key="8">
    <source>
        <dbReference type="ARBA" id="ARBA00023186"/>
    </source>
</evidence>
<gene>
    <name evidence="13" type="primary">clpB</name>
    <name evidence="15" type="ORF">FHR23_000523</name>
</gene>
<dbReference type="SMART" id="SM00382">
    <property type="entry name" value="AAA"/>
    <property type="match status" value="2"/>
</dbReference>
<dbReference type="InterPro" id="IPR050130">
    <property type="entry name" value="ClpA_ClpB"/>
</dbReference>
<dbReference type="Pfam" id="PF10431">
    <property type="entry name" value="ClpB_D2-small"/>
    <property type="match status" value="1"/>
</dbReference>
<evidence type="ECO:0000256" key="11">
    <source>
        <dbReference type="PROSITE-ProRule" id="PRU01251"/>
    </source>
</evidence>
<dbReference type="Gene3D" id="3.40.50.300">
    <property type="entry name" value="P-loop containing nucleotide triphosphate hydrolases"/>
    <property type="match status" value="3"/>
</dbReference>
<evidence type="ECO:0000256" key="12">
    <source>
        <dbReference type="RuleBase" id="RU004432"/>
    </source>
</evidence>
<dbReference type="GO" id="GO:0005737">
    <property type="term" value="C:cytoplasm"/>
    <property type="evidence" value="ECO:0007669"/>
    <property type="project" value="UniProtKB-SubCell"/>
</dbReference>
<evidence type="ECO:0000313" key="15">
    <source>
        <dbReference type="EMBL" id="MBB5717616.1"/>
    </source>
</evidence>
<dbReference type="PROSITE" id="PS00870">
    <property type="entry name" value="CLPAB_1"/>
    <property type="match status" value="1"/>
</dbReference>
<comment type="similarity">
    <text evidence="2 12">Belongs to the ClpA/ClpB family.</text>
</comment>
<dbReference type="GO" id="GO:0008233">
    <property type="term" value="F:peptidase activity"/>
    <property type="evidence" value="ECO:0007669"/>
    <property type="project" value="UniProtKB-KW"/>
</dbReference>
<proteinExistence type="inferred from homology"/>
<accession>A0A840YVM8</accession>
<evidence type="ECO:0000313" key="16">
    <source>
        <dbReference type="Proteomes" id="UP000554342"/>
    </source>
</evidence>
<dbReference type="CDD" id="cd00009">
    <property type="entry name" value="AAA"/>
    <property type="match status" value="1"/>
</dbReference>
<feature type="coiled-coil region" evidence="13">
    <location>
        <begin position="415"/>
        <end position="495"/>
    </location>
</feature>
<feature type="domain" description="Clp R" evidence="14">
    <location>
        <begin position="3"/>
        <end position="149"/>
    </location>
</feature>
<dbReference type="NCBIfam" id="TIGR03346">
    <property type="entry name" value="chaperone_ClpB"/>
    <property type="match status" value="1"/>
</dbReference>
<dbReference type="InterPro" id="IPR003959">
    <property type="entry name" value="ATPase_AAA_core"/>
</dbReference>
<evidence type="ECO:0000256" key="4">
    <source>
        <dbReference type="ARBA" id="ARBA00022737"/>
    </source>
</evidence>
<dbReference type="GO" id="GO:0005524">
    <property type="term" value="F:ATP binding"/>
    <property type="evidence" value="ECO:0007669"/>
    <property type="project" value="UniProtKB-UniRule"/>
</dbReference>
<evidence type="ECO:0000256" key="7">
    <source>
        <dbReference type="ARBA" id="ARBA00023054"/>
    </source>
</evidence>
<dbReference type="PROSITE" id="PS51903">
    <property type="entry name" value="CLP_R"/>
    <property type="match status" value="1"/>
</dbReference>
<dbReference type="PRINTS" id="PR00300">
    <property type="entry name" value="CLPPROTEASEA"/>
</dbReference>
<evidence type="ECO:0000256" key="13">
    <source>
        <dbReference type="RuleBase" id="RU362034"/>
    </source>
</evidence>
<evidence type="ECO:0000256" key="1">
    <source>
        <dbReference type="ARBA" id="ARBA00004496"/>
    </source>
</evidence>
<dbReference type="FunFam" id="3.40.50.300:FF:000120">
    <property type="entry name" value="ATP-dependent chaperone ClpB"/>
    <property type="match status" value="1"/>
</dbReference>
<keyword evidence="13" id="KW-0346">Stress response</keyword>
<dbReference type="Gene3D" id="1.10.1780.10">
    <property type="entry name" value="Clp, N-terminal domain"/>
    <property type="match status" value="1"/>
</dbReference>
<dbReference type="InterPro" id="IPR001270">
    <property type="entry name" value="ClpA/B"/>
</dbReference>
<name>A0A840YVM8_9SPHN</name>
<dbReference type="InterPro" id="IPR004176">
    <property type="entry name" value="Clp_R_N"/>
</dbReference>
<dbReference type="InterPro" id="IPR036628">
    <property type="entry name" value="Clp_N_dom_sf"/>
</dbReference>
<dbReference type="Pfam" id="PF07724">
    <property type="entry name" value="AAA_2"/>
    <property type="match status" value="1"/>
</dbReference>
<dbReference type="GO" id="GO:0034605">
    <property type="term" value="P:cellular response to heat"/>
    <property type="evidence" value="ECO:0007669"/>
    <property type="project" value="TreeGrafter"/>
</dbReference>
<dbReference type="GO" id="GO:0042026">
    <property type="term" value="P:protein refolding"/>
    <property type="evidence" value="ECO:0007669"/>
    <property type="project" value="UniProtKB-UniRule"/>
</dbReference>
<dbReference type="PANTHER" id="PTHR11638">
    <property type="entry name" value="ATP-DEPENDENT CLP PROTEASE"/>
    <property type="match status" value="1"/>
</dbReference>
<comment type="subcellular location">
    <subcellularLocation>
        <location evidence="1 13">Cytoplasm</location>
    </subcellularLocation>
</comment>
<evidence type="ECO:0000256" key="6">
    <source>
        <dbReference type="ARBA" id="ARBA00022840"/>
    </source>
</evidence>
<dbReference type="InterPro" id="IPR003593">
    <property type="entry name" value="AAA+_ATPase"/>
</dbReference>
<evidence type="ECO:0000259" key="14">
    <source>
        <dbReference type="PROSITE" id="PS51903"/>
    </source>
</evidence>
<dbReference type="PROSITE" id="PS00871">
    <property type="entry name" value="CLPAB_2"/>
    <property type="match status" value="1"/>
</dbReference>
<comment type="subunit">
    <text evidence="10">Homohexamer. The oligomerization is ATP-dependent.</text>
</comment>
<keyword evidence="13" id="KW-0963">Cytoplasm</keyword>